<dbReference type="EMBL" id="JAUSVU010000035">
    <property type="protein sequence ID" value="MDQ0536993.1"/>
    <property type="molecule type" value="Genomic_DNA"/>
</dbReference>
<dbReference type="Proteomes" id="UP001244552">
    <property type="component" value="Unassembled WGS sequence"/>
</dbReference>
<sequence>MDWIDRNAFRLYEAEVQAPVTAVASVDIFDTLLLRGLKPEPHRFLDMARRQLRVLRDTGHAPGINARTLMQVRLEAARAVYRHCQPVSGIREATYADIAGTMLHLLGLPADPALVAQLLDVEQKYEVTVLRPNPVLVGILERARKASRQVICISDMYLPGETLRRLVERRVPNGLIDRVYSSADFGFGKASGLLYRAVLDDLGVAPEVVAHCGDNELADVHQAQTAGIRAIHTPRQPAWQGLTRMWRTAFHALHGIAA</sequence>
<dbReference type="Gene3D" id="3.40.50.1000">
    <property type="entry name" value="HAD superfamily/HAD-like"/>
    <property type="match status" value="1"/>
</dbReference>
<proteinExistence type="predicted"/>
<keyword evidence="2" id="KW-1185">Reference proteome</keyword>
<dbReference type="RefSeq" id="WP_209990512.1">
    <property type="nucleotide sequence ID" value="NZ_JAGINO010000035.1"/>
</dbReference>
<comment type="caution">
    <text evidence="1">The sequence shown here is derived from an EMBL/GenBank/DDBJ whole genome shotgun (WGS) entry which is preliminary data.</text>
</comment>
<accession>A0ABU0MU25</accession>
<dbReference type="GO" id="GO:0016787">
    <property type="term" value="F:hydrolase activity"/>
    <property type="evidence" value="ECO:0007669"/>
    <property type="project" value="UniProtKB-KW"/>
</dbReference>
<evidence type="ECO:0000313" key="1">
    <source>
        <dbReference type="EMBL" id="MDQ0536993.1"/>
    </source>
</evidence>
<dbReference type="SUPFAM" id="SSF56784">
    <property type="entry name" value="HAD-like"/>
    <property type="match status" value="1"/>
</dbReference>
<keyword evidence="1" id="KW-0378">Hydrolase</keyword>
<gene>
    <name evidence="1" type="ORF">QO018_005892</name>
</gene>
<reference evidence="1 2" key="1">
    <citation type="submission" date="2023-07" db="EMBL/GenBank/DDBJ databases">
        <title>Genomic Encyclopedia of Type Strains, Phase IV (KMG-IV): sequencing the most valuable type-strain genomes for metagenomic binning, comparative biology and taxonomic classification.</title>
        <authorList>
            <person name="Goeker M."/>
        </authorList>
    </citation>
    <scope>NUCLEOTIDE SEQUENCE [LARGE SCALE GENOMIC DNA]</scope>
    <source>
        <strain evidence="1 2">DSM 19922</strain>
    </source>
</reference>
<dbReference type="InterPro" id="IPR036412">
    <property type="entry name" value="HAD-like_sf"/>
</dbReference>
<organism evidence="1 2">
    <name type="scientific">Azospirillum picis</name>
    <dbReference type="NCBI Taxonomy" id="488438"/>
    <lineage>
        <taxon>Bacteria</taxon>
        <taxon>Pseudomonadati</taxon>
        <taxon>Pseudomonadota</taxon>
        <taxon>Alphaproteobacteria</taxon>
        <taxon>Rhodospirillales</taxon>
        <taxon>Azospirillaceae</taxon>
        <taxon>Azospirillum</taxon>
    </lineage>
</organism>
<name>A0ABU0MU25_9PROT</name>
<evidence type="ECO:0000313" key="2">
    <source>
        <dbReference type="Proteomes" id="UP001244552"/>
    </source>
</evidence>
<protein>
    <submittedName>
        <fullName evidence="1">HAD superfamily hydrolase</fullName>
    </submittedName>
</protein>
<dbReference type="InterPro" id="IPR023214">
    <property type="entry name" value="HAD_sf"/>
</dbReference>